<dbReference type="AlphaFoldDB" id="A0A5S4ZS92"/>
<reference evidence="1 2" key="1">
    <citation type="submission" date="2019-07" db="EMBL/GenBank/DDBJ databases">
        <title>Genomic Encyclopedia of Type Strains, Phase I: the one thousand microbial genomes (KMG-I) project.</title>
        <authorList>
            <person name="Kyrpides N."/>
        </authorList>
    </citation>
    <scope>NUCLEOTIDE SEQUENCE [LARGE SCALE GENOMIC DNA]</scope>
    <source>
        <strain evidence="1 2">DSM 6562</strain>
    </source>
</reference>
<evidence type="ECO:0000313" key="1">
    <source>
        <dbReference type="EMBL" id="TYO94918.1"/>
    </source>
</evidence>
<evidence type="ECO:0000313" key="2">
    <source>
        <dbReference type="Proteomes" id="UP000323166"/>
    </source>
</evidence>
<keyword evidence="2" id="KW-1185">Reference proteome</keyword>
<comment type="caution">
    <text evidence="1">The sequence shown here is derived from an EMBL/GenBank/DDBJ whole genome shotgun (WGS) entry which is preliminary data.</text>
</comment>
<gene>
    <name evidence="1" type="ORF">LX24_01933</name>
</gene>
<sequence>MQTANVLEFPTVDDQHVMRAAVDTFLSTQTGKTREIMLKTIRAVLDRYHITKFSFADYYVYATREPKWSLIKARHIIKEDNCPGCGEHIYTYKSNVRILSIEENPHYHYVTYGCRCGQVFGKWEPAAGQEH</sequence>
<dbReference type="Proteomes" id="UP000323166">
    <property type="component" value="Unassembled WGS sequence"/>
</dbReference>
<dbReference type="RefSeq" id="WP_166511943.1">
    <property type="nucleotide sequence ID" value="NZ_VNHM01000010.1"/>
</dbReference>
<name>A0A5S4ZS92_9FIRM</name>
<dbReference type="EMBL" id="VNHM01000010">
    <property type="protein sequence ID" value="TYO94918.1"/>
    <property type="molecule type" value="Genomic_DNA"/>
</dbReference>
<accession>A0A5S4ZS92</accession>
<protein>
    <submittedName>
        <fullName evidence="1">Uncharacterized protein</fullName>
    </submittedName>
</protein>
<organism evidence="1 2">
    <name type="scientific">Desulfallas thermosapovorans DSM 6562</name>
    <dbReference type="NCBI Taxonomy" id="1121431"/>
    <lineage>
        <taxon>Bacteria</taxon>
        <taxon>Bacillati</taxon>
        <taxon>Bacillota</taxon>
        <taxon>Clostridia</taxon>
        <taxon>Eubacteriales</taxon>
        <taxon>Desulfallaceae</taxon>
        <taxon>Desulfallas</taxon>
    </lineage>
</organism>
<proteinExistence type="predicted"/>